<keyword evidence="1" id="KW-0472">Membrane</keyword>
<dbReference type="RefSeq" id="XP_043003088.1">
    <property type="nucleotide sequence ID" value="XM_043159487.1"/>
</dbReference>
<dbReference type="KEGG" id="more:E1B28_002561"/>
<reference evidence="2" key="1">
    <citation type="journal article" date="2021" name="Genome Biol. Evol.">
        <title>The assembled and annotated genome of the fairy-ring fungus Marasmius oreades.</title>
        <authorList>
            <person name="Hiltunen M."/>
            <person name="Ament-Velasquez S.L."/>
            <person name="Johannesson H."/>
        </authorList>
    </citation>
    <scope>NUCLEOTIDE SEQUENCE</scope>
    <source>
        <strain evidence="2">03SP1</strain>
    </source>
</reference>
<gene>
    <name evidence="2" type="ORF">E1B28_002561</name>
</gene>
<dbReference type="Proteomes" id="UP001049176">
    <property type="component" value="Chromosome 10"/>
</dbReference>
<dbReference type="GeneID" id="66071637"/>
<protein>
    <submittedName>
        <fullName evidence="2">Uncharacterized protein</fullName>
    </submittedName>
</protein>
<dbReference type="EMBL" id="CM032190">
    <property type="protein sequence ID" value="KAG7086617.1"/>
    <property type="molecule type" value="Genomic_DNA"/>
</dbReference>
<dbReference type="AlphaFoldDB" id="A0A9P7RNL6"/>
<proteinExistence type="predicted"/>
<keyword evidence="1" id="KW-1133">Transmembrane helix</keyword>
<evidence type="ECO:0000313" key="2">
    <source>
        <dbReference type="EMBL" id="KAG7086617.1"/>
    </source>
</evidence>
<feature type="transmembrane region" description="Helical" evidence="1">
    <location>
        <begin position="34"/>
        <end position="55"/>
    </location>
</feature>
<evidence type="ECO:0000313" key="3">
    <source>
        <dbReference type="Proteomes" id="UP001049176"/>
    </source>
</evidence>
<sequence>MAAAVYSEAYYDDPRCLWLHHSSSVLPRDTVPPLVGSGYMAGLGVIDIRITWYFWARSIFRLVIRSHRVRQCGIECYSRQGCERRDNILGHGYTACV</sequence>
<comment type="caution">
    <text evidence="2">The sequence shown here is derived from an EMBL/GenBank/DDBJ whole genome shotgun (WGS) entry which is preliminary data.</text>
</comment>
<organism evidence="2 3">
    <name type="scientific">Marasmius oreades</name>
    <name type="common">fairy-ring Marasmius</name>
    <dbReference type="NCBI Taxonomy" id="181124"/>
    <lineage>
        <taxon>Eukaryota</taxon>
        <taxon>Fungi</taxon>
        <taxon>Dikarya</taxon>
        <taxon>Basidiomycota</taxon>
        <taxon>Agaricomycotina</taxon>
        <taxon>Agaricomycetes</taxon>
        <taxon>Agaricomycetidae</taxon>
        <taxon>Agaricales</taxon>
        <taxon>Marasmiineae</taxon>
        <taxon>Marasmiaceae</taxon>
        <taxon>Marasmius</taxon>
    </lineage>
</organism>
<keyword evidence="1" id="KW-0812">Transmembrane</keyword>
<accession>A0A9P7RNL6</accession>
<name>A0A9P7RNL6_9AGAR</name>
<keyword evidence="3" id="KW-1185">Reference proteome</keyword>
<evidence type="ECO:0000256" key="1">
    <source>
        <dbReference type="SAM" id="Phobius"/>
    </source>
</evidence>